<dbReference type="InterPro" id="IPR032675">
    <property type="entry name" value="LRR_dom_sf"/>
</dbReference>
<dbReference type="SUPFAM" id="SSF52047">
    <property type="entry name" value="RNI-like"/>
    <property type="match status" value="1"/>
</dbReference>
<name>A0AAD7I9R1_9AGAR</name>
<keyword evidence="2" id="KW-1185">Reference proteome</keyword>
<protein>
    <recommendedName>
        <fullName evidence="3">F-box domain-containing protein</fullName>
    </recommendedName>
</protein>
<proteinExistence type="predicted"/>
<dbReference type="Gene3D" id="3.80.10.10">
    <property type="entry name" value="Ribonuclease Inhibitor"/>
    <property type="match status" value="1"/>
</dbReference>
<evidence type="ECO:0000313" key="1">
    <source>
        <dbReference type="EMBL" id="KAJ7738163.1"/>
    </source>
</evidence>
<reference evidence="1" key="1">
    <citation type="submission" date="2023-03" db="EMBL/GenBank/DDBJ databases">
        <title>Massive genome expansion in bonnet fungi (Mycena s.s.) driven by repeated elements and novel gene families across ecological guilds.</title>
        <authorList>
            <consortium name="Lawrence Berkeley National Laboratory"/>
            <person name="Harder C.B."/>
            <person name="Miyauchi S."/>
            <person name="Viragh M."/>
            <person name="Kuo A."/>
            <person name="Thoen E."/>
            <person name="Andreopoulos B."/>
            <person name="Lu D."/>
            <person name="Skrede I."/>
            <person name="Drula E."/>
            <person name="Henrissat B."/>
            <person name="Morin E."/>
            <person name="Kohler A."/>
            <person name="Barry K."/>
            <person name="LaButti K."/>
            <person name="Morin E."/>
            <person name="Salamov A."/>
            <person name="Lipzen A."/>
            <person name="Mereny Z."/>
            <person name="Hegedus B."/>
            <person name="Baldrian P."/>
            <person name="Stursova M."/>
            <person name="Weitz H."/>
            <person name="Taylor A."/>
            <person name="Grigoriev I.V."/>
            <person name="Nagy L.G."/>
            <person name="Martin F."/>
            <person name="Kauserud H."/>
        </authorList>
    </citation>
    <scope>NUCLEOTIDE SEQUENCE</scope>
    <source>
        <strain evidence="1">CBHHK182m</strain>
    </source>
</reference>
<dbReference type="EMBL" id="JARKIB010000113">
    <property type="protein sequence ID" value="KAJ7738163.1"/>
    <property type="molecule type" value="Genomic_DNA"/>
</dbReference>
<dbReference type="Proteomes" id="UP001215598">
    <property type="component" value="Unassembled WGS sequence"/>
</dbReference>
<evidence type="ECO:0000313" key="2">
    <source>
        <dbReference type="Proteomes" id="UP001215598"/>
    </source>
</evidence>
<accession>A0AAD7I9R1</accession>
<dbReference type="AlphaFoldDB" id="A0AAD7I9R1"/>
<organism evidence="1 2">
    <name type="scientific">Mycena metata</name>
    <dbReference type="NCBI Taxonomy" id="1033252"/>
    <lineage>
        <taxon>Eukaryota</taxon>
        <taxon>Fungi</taxon>
        <taxon>Dikarya</taxon>
        <taxon>Basidiomycota</taxon>
        <taxon>Agaricomycotina</taxon>
        <taxon>Agaricomycetes</taxon>
        <taxon>Agaricomycetidae</taxon>
        <taxon>Agaricales</taxon>
        <taxon>Marasmiineae</taxon>
        <taxon>Mycenaceae</taxon>
        <taxon>Mycena</taxon>
    </lineage>
</organism>
<evidence type="ECO:0008006" key="3">
    <source>
        <dbReference type="Google" id="ProtNLM"/>
    </source>
</evidence>
<comment type="caution">
    <text evidence="1">The sequence shown here is derived from an EMBL/GenBank/DDBJ whole genome shotgun (WGS) entry which is preliminary data.</text>
</comment>
<sequence length="513" mass="57315">MVHYAGHNNYGRPFLEVMRLVNGRVRPHRKLAPLLLAQICGQWRAVALQTPQLWRSIHLEYTYASEYDGIPLLFGLPGPKAVEDKSSALLDLWFSRAGGHSLSISLICVEDNLYPPGLLPAIFAHLARWRRLELAMPVADFVEFNKVKGPFPSLRSLSIQITDSDEPFFDIAINAMLNSPRLVALHLLDQYGQKAESNGRAALPQTTTLQVLLPWIAESSFDSHAKLFAHLPHLIHLGTSSVSYSRSDTSTLTPHLRSLIVGFPEHLEFFGVPNLEHLEVPLWEAQNSGSVQRLTRFFIYRFGPRRLTSLVLELAHVRDNDFLACLSTVPSLVTLQLIFYAAGREGTFFAAHCHMLQDPALLPSLRNLILTDAVSMPAYGPFLALVYQRKTLKHAELHISSGHGDVRRATGPPGAEHLAELTVLVARGLTVRVTTPNYAWPVDAIYCDPWVIWLDATCTDSIHRNSAASDARRMGPGNWEEFTRSSGALPGSEVMRECVRAKSRKFPRMLCKD</sequence>
<gene>
    <name evidence="1" type="ORF">B0H16DRAFT_1465922</name>
</gene>